<evidence type="ECO:0000256" key="6">
    <source>
        <dbReference type="ARBA" id="ARBA00022692"/>
    </source>
</evidence>
<evidence type="ECO:0000256" key="13">
    <source>
        <dbReference type="ARBA" id="ARBA00048679"/>
    </source>
</evidence>
<evidence type="ECO:0000256" key="10">
    <source>
        <dbReference type="ARBA" id="ARBA00022989"/>
    </source>
</evidence>
<keyword evidence="7 14" id="KW-0547">Nucleotide-binding</keyword>
<keyword evidence="11 16" id="KW-0472">Membrane</keyword>
<dbReference type="PANTHER" id="PTHR47982">
    <property type="entry name" value="PROLINE-RICH RECEPTOR-LIKE PROTEIN KINASE PERK4"/>
    <property type="match status" value="1"/>
</dbReference>
<evidence type="ECO:0000256" key="15">
    <source>
        <dbReference type="SAM" id="MobiDB-lite"/>
    </source>
</evidence>
<evidence type="ECO:0000256" key="5">
    <source>
        <dbReference type="ARBA" id="ARBA00022679"/>
    </source>
</evidence>
<dbReference type="InterPro" id="IPR008271">
    <property type="entry name" value="Ser/Thr_kinase_AS"/>
</dbReference>
<evidence type="ECO:0000256" key="8">
    <source>
        <dbReference type="ARBA" id="ARBA00022777"/>
    </source>
</evidence>
<dbReference type="PROSITE" id="PS00108">
    <property type="entry name" value="PROTEIN_KINASE_ST"/>
    <property type="match status" value="1"/>
</dbReference>
<dbReference type="Gene3D" id="3.30.200.20">
    <property type="entry name" value="Phosphorylase Kinase, domain 1"/>
    <property type="match status" value="1"/>
</dbReference>
<dbReference type="InterPro" id="IPR000719">
    <property type="entry name" value="Prot_kinase_dom"/>
</dbReference>
<evidence type="ECO:0000313" key="18">
    <source>
        <dbReference type="Proteomes" id="UP000515121"/>
    </source>
</evidence>
<dbReference type="InterPro" id="IPR001245">
    <property type="entry name" value="Ser-Thr/Tyr_kinase_cat_dom"/>
</dbReference>
<keyword evidence="9 14" id="KW-0067">ATP-binding</keyword>
<dbReference type="Gene3D" id="1.10.510.10">
    <property type="entry name" value="Transferase(Phosphotransferase) domain 1"/>
    <property type="match status" value="1"/>
</dbReference>
<comment type="catalytic activity">
    <reaction evidence="12">
        <text>L-threonyl-[protein] + ATP = O-phospho-L-threonyl-[protein] + ADP + H(+)</text>
        <dbReference type="Rhea" id="RHEA:46608"/>
        <dbReference type="Rhea" id="RHEA-COMP:11060"/>
        <dbReference type="Rhea" id="RHEA-COMP:11605"/>
        <dbReference type="ChEBI" id="CHEBI:15378"/>
        <dbReference type="ChEBI" id="CHEBI:30013"/>
        <dbReference type="ChEBI" id="CHEBI:30616"/>
        <dbReference type="ChEBI" id="CHEBI:61977"/>
        <dbReference type="ChEBI" id="CHEBI:456216"/>
        <dbReference type="EC" id="2.7.11.1"/>
    </reaction>
</comment>
<gene>
    <name evidence="19" type="primary">LOC111276858</name>
</gene>
<keyword evidence="4" id="KW-0723">Serine/threonine-protein kinase</keyword>
<dbReference type="RefSeq" id="XP_022718504.1">
    <property type="nucleotide sequence ID" value="XM_022862769.1"/>
</dbReference>
<dbReference type="SMART" id="SM00220">
    <property type="entry name" value="S_TKc"/>
    <property type="match status" value="1"/>
</dbReference>
<evidence type="ECO:0000256" key="7">
    <source>
        <dbReference type="ARBA" id="ARBA00022741"/>
    </source>
</evidence>
<comment type="catalytic activity">
    <reaction evidence="13">
        <text>L-seryl-[protein] + ATP = O-phospho-L-seryl-[protein] + ADP + H(+)</text>
        <dbReference type="Rhea" id="RHEA:17989"/>
        <dbReference type="Rhea" id="RHEA-COMP:9863"/>
        <dbReference type="Rhea" id="RHEA-COMP:11604"/>
        <dbReference type="ChEBI" id="CHEBI:15378"/>
        <dbReference type="ChEBI" id="CHEBI:29999"/>
        <dbReference type="ChEBI" id="CHEBI:30616"/>
        <dbReference type="ChEBI" id="CHEBI:83421"/>
        <dbReference type="ChEBI" id="CHEBI:456216"/>
        <dbReference type="EC" id="2.7.11.1"/>
    </reaction>
</comment>
<comment type="subcellular location">
    <subcellularLocation>
        <location evidence="1">Cell membrane</location>
        <topology evidence="1">Single-pass membrane protein</topology>
    </subcellularLocation>
</comment>
<feature type="compositionally biased region" description="Low complexity" evidence="15">
    <location>
        <begin position="122"/>
        <end position="136"/>
    </location>
</feature>
<accession>A0A6P5WR43</accession>
<dbReference type="GeneID" id="111276858"/>
<feature type="region of interest" description="Disordered" evidence="15">
    <location>
        <begin position="190"/>
        <end position="218"/>
    </location>
</feature>
<evidence type="ECO:0000256" key="1">
    <source>
        <dbReference type="ARBA" id="ARBA00004162"/>
    </source>
</evidence>
<evidence type="ECO:0000256" key="4">
    <source>
        <dbReference type="ARBA" id="ARBA00022527"/>
    </source>
</evidence>
<keyword evidence="5" id="KW-0808">Transferase</keyword>
<dbReference type="Proteomes" id="UP000515121">
    <property type="component" value="Unplaced"/>
</dbReference>
<feature type="compositionally biased region" description="Pro residues" evidence="15">
    <location>
        <begin position="7"/>
        <end position="48"/>
    </location>
</feature>
<keyword evidence="3" id="KW-1003">Cell membrane</keyword>
<dbReference type="AlphaFoldDB" id="A0A6P5WR43"/>
<evidence type="ECO:0000256" key="9">
    <source>
        <dbReference type="ARBA" id="ARBA00022840"/>
    </source>
</evidence>
<evidence type="ECO:0000256" key="16">
    <source>
        <dbReference type="SAM" id="Phobius"/>
    </source>
</evidence>
<evidence type="ECO:0000256" key="12">
    <source>
        <dbReference type="ARBA" id="ARBA00047899"/>
    </source>
</evidence>
<evidence type="ECO:0000256" key="2">
    <source>
        <dbReference type="ARBA" id="ARBA00012513"/>
    </source>
</evidence>
<sequence>MASSPEGSPPSPSSSPSPPPPTPPSSSPPPPPSSSPPPPTSSSSPPTPLSSSTSPPTPPSSSSSPTTPSSSSESSSPPTPPSSSSESSPPSPSNNNGSNQNNAATTNPTLSSSSSPPPPPKLTSENSSSTLSSSPRLSPPPSSTNIVSESESDTSSSQSLPIIIGVSVGVVLLFTLIIALIIATCNRKKKKSDNHMQYYNNSTPPQGGVRKGNASSLAQAGQMNKRYQANDHLVINLPSPRGGNAGRGGWQQTPSPQGQTPSSSEMSSNLHGPTLPHAYPSPLGLNQSPFTYEELAVATHGFSQANLLGQGGFGFVHKGVLPNGKEVAVKSLKSGSGQGEREFQAEVEIISRVHHRHLVSLVGYSMAGDKKMLVYEFVPNKTLEFHLQEKGLPTMDWPTRLKIALGAAKGLAYLHEDCHPRIIHRDIKSANILLDFSFEAKVADFGLAKLTQDDNTHVSTRVMGTFGYLAPEYASSGKLTDKSDVFSFGVVLLELITGRRPLDLTSDMDESLVEWARPLCASAMENGNLSQLVDPRLENNFVRHEMARLVACAAACVRHSARRRPKMRQVYES</sequence>
<dbReference type="CDD" id="cd14066">
    <property type="entry name" value="STKc_IRAK"/>
    <property type="match status" value="1"/>
</dbReference>
<protein>
    <recommendedName>
        <fullName evidence="2">non-specific serine/threonine protein kinase</fullName>
        <ecNumber evidence="2">2.7.11.1</ecNumber>
    </recommendedName>
</protein>
<dbReference type="PANTHER" id="PTHR47982:SF59">
    <property type="entry name" value="NON-SPECIFIC SERINE_THREONINE PROTEIN KINASE"/>
    <property type="match status" value="1"/>
</dbReference>
<evidence type="ECO:0000256" key="11">
    <source>
        <dbReference type="ARBA" id="ARBA00023136"/>
    </source>
</evidence>
<dbReference type="GO" id="GO:0005524">
    <property type="term" value="F:ATP binding"/>
    <property type="evidence" value="ECO:0007669"/>
    <property type="project" value="UniProtKB-UniRule"/>
</dbReference>
<dbReference type="PROSITE" id="PS50011">
    <property type="entry name" value="PROTEIN_KINASE_DOM"/>
    <property type="match status" value="1"/>
</dbReference>
<dbReference type="PROSITE" id="PS00107">
    <property type="entry name" value="PROTEIN_KINASE_ATP"/>
    <property type="match status" value="1"/>
</dbReference>
<dbReference type="InterPro" id="IPR011009">
    <property type="entry name" value="Kinase-like_dom_sf"/>
</dbReference>
<organism evidence="18 19">
    <name type="scientific">Durio zibethinus</name>
    <name type="common">Durian</name>
    <dbReference type="NCBI Taxonomy" id="66656"/>
    <lineage>
        <taxon>Eukaryota</taxon>
        <taxon>Viridiplantae</taxon>
        <taxon>Streptophyta</taxon>
        <taxon>Embryophyta</taxon>
        <taxon>Tracheophyta</taxon>
        <taxon>Spermatophyta</taxon>
        <taxon>Magnoliopsida</taxon>
        <taxon>eudicotyledons</taxon>
        <taxon>Gunneridae</taxon>
        <taxon>Pentapetalae</taxon>
        <taxon>rosids</taxon>
        <taxon>malvids</taxon>
        <taxon>Malvales</taxon>
        <taxon>Malvaceae</taxon>
        <taxon>Helicteroideae</taxon>
        <taxon>Durio</taxon>
    </lineage>
</organism>
<feature type="domain" description="Protein kinase" evidence="17">
    <location>
        <begin position="302"/>
        <end position="573"/>
    </location>
</feature>
<dbReference type="GO" id="GO:0005886">
    <property type="term" value="C:plasma membrane"/>
    <property type="evidence" value="ECO:0007669"/>
    <property type="project" value="UniProtKB-SubCell"/>
</dbReference>
<keyword evidence="6 16" id="KW-0812">Transmembrane</keyword>
<evidence type="ECO:0000259" key="17">
    <source>
        <dbReference type="PROSITE" id="PS50011"/>
    </source>
</evidence>
<feature type="compositionally biased region" description="Low complexity" evidence="15">
    <location>
        <begin position="49"/>
        <end position="114"/>
    </location>
</feature>
<evidence type="ECO:0000313" key="19">
    <source>
        <dbReference type="RefSeq" id="XP_022718504.1"/>
    </source>
</evidence>
<dbReference type="PRINTS" id="PR01217">
    <property type="entry name" value="PRICHEXTENSN"/>
</dbReference>
<keyword evidence="10 16" id="KW-1133">Transmembrane helix</keyword>
<feature type="binding site" evidence="14">
    <location>
        <position position="330"/>
    </location>
    <ligand>
        <name>ATP</name>
        <dbReference type="ChEBI" id="CHEBI:30616"/>
    </ligand>
</feature>
<feature type="transmembrane region" description="Helical" evidence="16">
    <location>
        <begin position="160"/>
        <end position="183"/>
    </location>
</feature>
<feature type="region of interest" description="Disordered" evidence="15">
    <location>
        <begin position="235"/>
        <end position="282"/>
    </location>
</feature>
<keyword evidence="18" id="KW-1185">Reference proteome</keyword>
<evidence type="ECO:0000256" key="3">
    <source>
        <dbReference type="ARBA" id="ARBA00022475"/>
    </source>
</evidence>
<evidence type="ECO:0000256" key="14">
    <source>
        <dbReference type="PROSITE-ProRule" id="PRU10141"/>
    </source>
</evidence>
<dbReference type="InterPro" id="IPR047117">
    <property type="entry name" value="PERK1-13-like"/>
</dbReference>
<name>A0A6P5WR43_DURZI</name>
<feature type="region of interest" description="Disordered" evidence="15">
    <location>
        <begin position="1"/>
        <end position="158"/>
    </location>
</feature>
<proteinExistence type="predicted"/>
<dbReference type="FunFam" id="1.10.510.10:FF:000783">
    <property type="entry name" value="Proline-rich receptor-like protein kinase PERK4"/>
    <property type="match status" value="1"/>
</dbReference>
<dbReference type="GO" id="GO:0004674">
    <property type="term" value="F:protein serine/threonine kinase activity"/>
    <property type="evidence" value="ECO:0007669"/>
    <property type="project" value="UniProtKB-KW"/>
</dbReference>
<dbReference type="OrthoDB" id="4062651at2759"/>
<dbReference type="FunFam" id="3.30.200.20:FF:000207">
    <property type="entry name" value="proline-rich receptor-like protein kinase PERK1"/>
    <property type="match status" value="1"/>
</dbReference>
<dbReference type="InterPro" id="IPR017441">
    <property type="entry name" value="Protein_kinase_ATP_BS"/>
</dbReference>
<dbReference type="KEGG" id="dzi:111276858"/>
<reference evidence="19" key="1">
    <citation type="submission" date="2025-08" db="UniProtKB">
        <authorList>
            <consortium name="RefSeq"/>
        </authorList>
    </citation>
    <scope>IDENTIFICATION</scope>
    <source>
        <tissue evidence="19">Fruit stalk</tissue>
    </source>
</reference>
<dbReference type="SUPFAM" id="SSF56112">
    <property type="entry name" value="Protein kinase-like (PK-like)"/>
    <property type="match status" value="1"/>
</dbReference>
<feature type="compositionally biased region" description="Polar residues" evidence="15">
    <location>
        <begin position="195"/>
        <end position="205"/>
    </location>
</feature>
<dbReference type="EC" id="2.7.11.1" evidence="2"/>
<keyword evidence="8" id="KW-0418">Kinase</keyword>
<dbReference type="Pfam" id="PF07714">
    <property type="entry name" value="PK_Tyr_Ser-Thr"/>
    <property type="match status" value="1"/>
</dbReference>
<feature type="compositionally biased region" description="Low complexity" evidence="15">
    <location>
        <begin position="250"/>
        <end position="264"/>
    </location>
</feature>